<comment type="caution">
    <text evidence="1">The sequence shown here is derived from an EMBL/GenBank/DDBJ whole genome shotgun (WGS) entry which is preliminary data.</text>
</comment>
<evidence type="ECO:0000313" key="2">
    <source>
        <dbReference type="Proteomes" id="UP001283341"/>
    </source>
</evidence>
<protein>
    <recommendedName>
        <fullName evidence="3">F-box domain-containing protein</fullName>
    </recommendedName>
</protein>
<dbReference type="EMBL" id="JAUEDM010000001">
    <property type="protein sequence ID" value="KAK3331118.1"/>
    <property type="molecule type" value="Genomic_DNA"/>
</dbReference>
<proteinExistence type="predicted"/>
<reference evidence="1" key="2">
    <citation type="submission" date="2023-06" db="EMBL/GenBank/DDBJ databases">
        <authorList>
            <consortium name="Lawrence Berkeley National Laboratory"/>
            <person name="Haridas S."/>
            <person name="Hensen N."/>
            <person name="Bonometti L."/>
            <person name="Westerberg I."/>
            <person name="Brannstrom I.O."/>
            <person name="Guillou S."/>
            <person name="Cros-Aarteil S."/>
            <person name="Calhoun S."/>
            <person name="Kuo A."/>
            <person name="Mondo S."/>
            <person name="Pangilinan J."/>
            <person name="Riley R."/>
            <person name="Labutti K."/>
            <person name="Andreopoulos B."/>
            <person name="Lipzen A."/>
            <person name="Chen C."/>
            <person name="Yanf M."/>
            <person name="Daum C."/>
            <person name="Ng V."/>
            <person name="Clum A."/>
            <person name="Steindorff A."/>
            <person name="Ohm R."/>
            <person name="Martin F."/>
            <person name="Silar P."/>
            <person name="Natvig D."/>
            <person name="Lalanne C."/>
            <person name="Gautier V."/>
            <person name="Ament-Velasquez S.L."/>
            <person name="Kruys A."/>
            <person name="Hutchinson M.I."/>
            <person name="Powell A.J."/>
            <person name="Barry K."/>
            <person name="Miller A.N."/>
            <person name="Grigoriev I.V."/>
            <person name="Debuchy R."/>
            <person name="Gladieux P."/>
            <person name="Thoren M.H."/>
            <person name="Johannesson H."/>
        </authorList>
    </citation>
    <scope>NUCLEOTIDE SEQUENCE</scope>
    <source>
        <strain evidence="1">CBS 118394</strain>
    </source>
</reference>
<dbReference type="AlphaFoldDB" id="A0AAE0ITR9"/>
<accession>A0AAE0ITR9</accession>
<evidence type="ECO:0000313" key="1">
    <source>
        <dbReference type="EMBL" id="KAK3331118.1"/>
    </source>
</evidence>
<keyword evidence="2" id="KW-1185">Reference proteome</keyword>
<gene>
    <name evidence="1" type="ORF">B0H66DRAFT_89831</name>
</gene>
<evidence type="ECO:0008006" key="3">
    <source>
        <dbReference type="Google" id="ProtNLM"/>
    </source>
</evidence>
<name>A0AAE0ITR9_9PEZI</name>
<reference evidence="1" key="1">
    <citation type="journal article" date="2023" name="Mol. Phylogenet. Evol.">
        <title>Genome-scale phylogeny and comparative genomics of the fungal order Sordariales.</title>
        <authorList>
            <person name="Hensen N."/>
            <person name="Bonometti L."/>
            <person name="Westerberg I."/>
            <person name="Brannstrom I.O."/>
            <person name="Guillou S."/>
            <person name="Cros-Aarteil S."/>
            <person name="Calhoun S."/>
            <person name="Haridas S."/>
            <person name="Kuo A."/>
            <person name="Mondo S."/>
            <person name="Pangilinan J."/>
            <person name="Riley R."/>
            <person name="LaButti K."/>
            <person name="Andreopoulos B."/>
            <person name="Lipzen A."/>
            <person name="Chen C."/>
            <person name="Yan M."/>
            <person name="Daum C."/>
            <person name="Ng V."/>
            <person name="Clum A."/>
            <person name="Steindorff A."/>
            <person name="Ohm R.A."/>
            <person name="Martin F."/>
            <person name="Silar P."/>
            <person name="Natvig D.O."/>
            <person name="Lalanne C."/>
            <person name="Gautier V."/>
            <person name="Ament-Velasquez S.L."/>
            <person name="Kruys A."/>
            <person name="Hutchinson M.I."/>
            <person name="Powell A.J."/>
            <person name="Barry K."/>
            <person name="Miller A.N."/>
            <person name="Grigoriev I.V."/>
            <person name="Debuchy R."/>
            <person name="Gladieux P."/>
            <person name="Hiltunen Thoren M."/>
            <person name="Johannesson H."/>
        </authorList>
    </citation>
    <scope>NUCLEOTIDE SEQUENCE</scope>
    <source>
        <strain evidence="1">CBS 118394</strain>
    </source>
</reference>
<sequence length="513" mass="59080">MVEFSSTPTLKPAASMASLSTELVTLILEELHDIDPQPILNARFVCRGFNDITTPFVYETVQVNERVIRPDAARLFPRTLKLINNFTRHVVLRNAYDRQTVSDFLDRLERLESIRWRYIDNIGPFTDLCTPPDVTRLKNRDPDKVRLHVDSLPLSSLDGKHSDIYRRLMPPLQQLDSLKMVSQLPAVTTTRLPALKRLLLDCPSIREFRYHHRGQGTQLSFKGAERLPPFTTLALRSYDWTHDAHEVAAHWDFSRLRSLKLISLPVFDFLSSVYPADLKRLHTLHLDDFSAAARSDDPNGGSKHATRLVYTLVKNHIRALRSLRATCHTALFPVDALLVHKRSLRDLLFRDHVGFAEENRRCPTLRVTNLVSLSQVMAALDTLEQDMDIFVDRLPFLLAICAFPQLQTLVLNVQTVVKADDVTYRHCHEKDPDLNRANDIFGVLVDNKMGYKSWRRITLIVGGWKRVMVRRLGENWRMQNRGGIFTERCFVMESSPKGNDQLKMNELRCISVR</sequence>
<organism evidence="1 2">
    <name type="scientific">Apodospora peruviana</name>
    <dbReference type="NCBI Taxonomy" id="516989"/>
    <lineage>
        <taxon>Eukaryota</taxon>
        <taxon>Fungi</taxon>
        <taxon>Dikarya</taxon>
        <taxon>Ascomycota</taxon>
        <taxon>Pezizomycotina</taxon>
        <taxon>Sordariomycetes</taxon>
        <taxon>Sordariomycetidae</taxon>
        <taxon>Sordariales</taxon>
        <taxon>Lasiosphaeriaceae</taxon>
        <taxon>Apodospora</taxon>
    </lineage>
</organism>
<dbReference type="Proteomes" id="UP001283341">
    <property type="component" value="Unassembled WGS sequence"/>
</dbReference>